<evidence type="ECO:0000313" key="1">
    <source>
        <dbReference type="EMBL" id="SMX22418.1"/>
    </source>
</evidence>
<dbReference type="OrthoDB" id="9814782at2"/>
<dbReference type="InterPro" id="IPR007375">
    <property type="entry name" value="SoxG"/>
</dbReference>
<evidence type="ECO:0000313" key="2">
    <source>
        <dbReference type="Proteomes" id="UP000201838"/>
    </source>
</evidence>
<dbReference type="Gene3D" id="3.30.1360.120">
    <property type="entry name" value="Probable tRNA modification gtpase trme, domain 1"/>
    <property type="match status" value="1"/>
</dbReference>
<name>A0A238IVC6_9RHOB</name>
<reference evidence="1 2" key="1">
    <citation type="submission" date="2017-05" db="EMBL/GenBank/DDBJ databases">
        <authorList>
            <person name="Song R."/>
            <person name="Chenine A.L."/>
            <person name="Ruprecht R.M."/>
        </authorList>
    </citation>
    <scope>NUCLEOTIDE SEQUENCE [LARGE SCALE GENOMIC DNA]</scope>
    <source>
        <strain evidence="1 2">CECT 8489</strain>
    </source>
</reference>
<dbReference type="AlphaFoldDB" id="A0A238IVC6"/>
<organism evidence="1 2">
    <name type="scientific">Boseongicola aestuarii</name>
    <dbReference type="NCBI Taxonomy" id="1470561"/>
    <lineage>
        <taxon>Bacteria</taxon>
        <taxon>Pseudomonadati</taxon>
        <taxon>Pseudomonadota</taxon>
        <taxon>Alphaproteobacteria</taxon>
        <taxon>Rhodobacterales</taxon>
        <taxon>Paracoccaceae</taxon>
        <taxon>Boseongicola</taxon>
    </lineage>
</organism>
<proteinExistence type="predicted"/>
<accession>A0A238IVC6</accession>
<dbReference type="EMBL" id="FXXQ01000001">
    <property type="protein sequence ID" value="SMX22418.1"/>
    <property type="molecule type" value="Genomic_DNA"/>
</dbReference>
<keyword evidence="2" id="KW-1185">Reference proteome</keyword>
<dbReference type="Pfam" id="PF04268">
    <property type="entry name" value="SoxG"/>
    <property type="match status" value="1"/>
</dbReference>
<dbReference type="SUPFAM" id="SSF103025">
    <property type="entry name" value="Folate-binding domain"/>
    <property type="match status" value="1"/>
</dbReference>
<dbReference type="InterPro" id="IPR027266">
    <property type="entry name" value="TrmE/GcvT-like"/>
</dbReference>
<dbReference type="Gene3D" id="3.30.70.1520">
    <property type="entry name" value="Heterotetrameric sarcosine oxidase"/>
    <property type="match status" value="1"/>
</dbReference>
<dbReference type="RefSeq" id="WP_093972374.1">
    <property type="nucleotide sequence ID" value="NZ_FXXQ01000001.1"/>
</dbReference>
<sequence>MSEAVSAVQGASASGFVDVAEAGLVGMVTIRGDLGDSDFAHAVWSVTHCGLPKKRGIAAGESDQLLWMSPDELLLVCAHEEAEARVQALSAALSGQHHLVVNVSDARAVFRVSGSGSAVREAMAKVTPADLRPRILGVGEVRRTRMAQVPAAICFDGEDQATIVCFRSVGTYVFDLLVRSSKPGSEVGHF</sequence>
<gene>
    <name evidence="1" type="ORF">BOA8489_00514</name>
</gene>
<protein>
    <submittedName>
        <fullName evidence="1">Sarcosine oxidase, gamma subunit family</fullName>
    </submittedName>
</protein>
<dbReference type="Proteomes" id="UP000201838">
    <property type="component" value="Unassembled WGS sequence"/>
</dbReference>